<evidence type="ECO:0000313" key="8">
    <source>
        <dbReference type="EMBL" id="EHM00853.1"/>
    </source>
</evidence>
<dbReference type="InterPro" id="IPR020846">
    <property type="entry name" value="MFS_dom"/>
</dbReference>
<evidence type="ECO:0000256" key="5">
    <source>
        <dbReference type="ARBA" id="ARBA00023136"/>
    </source>
</evidence>
<evidence type="ECO:0000256" key="2">
    <source>
        <dbReference type="ARBA" id="ARBA00022448"/>
    </source>
</evidence>
<dbReference type="HOGENOM" id="CLU_038046_1_0_9"/>
<feature type="transmembrane region" description="Helical" evidence="6">
    <location>
        <begin position="44"/>
        <end position="65"/>
    </location>
</feature>
<dbReference type="eggNOG" id="COG2807">
    <property type="taxonomic scope" value="Bacteria"/>
</dbReference>
<keyword evidence="2" id="KW-0813">Transport</keyword>
<dbReference type="PANTHER" id="PTHR23523:SF2">
    <property type="entry name" value="2-NITROIMIDAZOLE TRANSPORTER"/>
    <property type="match status" value="1"/>
</dbReference>
<reference evidence="8 9" key="1">
    <citation type="submission" date="2011-09" db="EMBL/GenBank/DDBJ databases">
        <authorList>
            <person name="Weinstock G."/>
            <person name="Sodergren E."/>
            <person name="Clifton S."/>
            <person name="Fulton L."/>
            <person name="Fulton B."/>
            <person name="Courtney L."/>
            <person name="Fronick C."/>
            <person name="Harrison M."/>
            <person name="Strong C."/>
            <person name="Farmer C."/>
            <person name="Delahaunty K."/>
            <person name="Markovic C."/>
            <person name="Hall O."/>
            <person name="Minx P."/>
            <person name="Tomlinson C."/>
            <person name="Mitreva M."/>
            <person name="Hou S."/>
            <person name="Chen J."/>
            <person name="Wollam A."/>
            <person name="Pepin K.H."/>
            <person name="Johnson M."/>
            <person name="Bhonagiri V."/>
            <person name="Zhang X."/>
            <person name="Suruliraj S."/>
            <person name="Warren W."/>
            <person name="Chinwalla A."/>
            <person name="Mardis E.R."/>
            <person name="Wilson R.K."/>
        </authorList>
    </citation>
    <scope>NUCLEOTIDE SEQUENCE [LARGE SCALE GENOMIC DNA]</scope>
    <source>
        <strain evidence="8 9">F0439</strain>
    </source>
</reference>
<evidence type="ECO:0000259" key="7">
    <source>
        <dbReference type="PROSITE" id="PS50850"/>
    </source>
</evidence>
<feature type="transmembrane region" description="Helical" evidence="6">
    <location>
        <begin position="12"/>
        <end position="32"/>
    </location>
</feature>
<dbReference type="InterPro" id="IPR011701">
    <property type="entry name" value="MFS"/>
</dbReference>
<dbReference type="PANTHER" id="PTHR23523">
    <property type="match status" value="1"/>
</dbReference>
<feature type="transmembrane region" description="Helical" evidence="6">
    <location>
        <begin position="243"/>
        <end position="262"/>
    </location>
</feature>
<keyword evidence="9" id="KW-1185">Reference proteome</keyword>
<feature type="transmembrane region" description="Helical" evidence="6">
    <location>
        <begin position="368"/>
        <end position="389"/>
    </location>
</feature>
<keyword evidence="4 6" id="KW-1133">Transmembrane helix</keyword>
<keyword evidence="3 6" id="KW-0812">Transmembrane</keyword>
<protein>
    <submittedName>
        <fullName evidence="8">Transporter, major facilitator family protein</fullName>
    </submittedName>
</protein>
<dbReference type="Gene3D" id="1.20.1250.20">
    <property type="entry name" value="MFS general substrate transporter like domains"/>
    <property type="match status" value="2"/>
</dbReference>
<dbReference type="InterPro" id="IPR036259">
    <property type="entry name" value="MFS_trans_sf"/>
</dbReference>
<keyword evidence="5 6" id="KW-0472">Membrane</keyword>
<dbReference type="EMBL" id="AGEY01000019">
    <property type="protein sequence ID" value="EHM00853.1"/>
    <property type="molecule type" value="Genomic_DNA"/>
</dbReference>
<dbReference type="InterPro" id="IPR052524">
    <property type="entry name" value="MFS_Cyanate_Porter"/>
</dbReference>
<evidence type="ECO:0000256" key="4">
    <source>
        <dbReference type="ARBA" id="ARBA00022989"/>
    </source>
</evidence>
<dbReference type="STRING" id="797515.HMPREF9103_00305"/>
<feature type="transmembrane region" description="Helical" evidence="6">
    <location>
        <begin position="77"/>
        <end position="94"/>
    </location>
</feature>
<evidence type="ECO:0000256" key="1">
    <source>
        <dbReference type="ARBA" id="ARBA00004651"/>
    </source>
</evidence>
<dbReference type="Proteomes" id="UP000004625">
    <property type="component" value="Unassembled WGS sequence"/>
</dbReference>
<name>G9ZKQ7_9LACO</name>
<dbReference type="RefSeq" id="WP_008210694.1">
    <property type="nucleotide sequence ID" value="NZ_JH414917.1"/>
</dbReference>
<feature type="transmembrane region" description="Helical" evidence="6">
    <location>
        <begin position="274"/>
        <end position="293"/>
    </location>
</feature>
<organism evidence="8 9">
    <name type="scientific">Lentilactobacillus parafarraginis F0439</name>
    <dbReference type="NCBI Taxonomy" id="797515"/>
    <lineage>
        <taxon>Bacteria</taxon>
        <taxon>Bacillati</taxon>
        <taxon>Bacillota</taxon>
        <taxon>Bacilli</taxon>
        <taxon>Lactobacillales</taxon>
        <taxon>Lactobacillaceae</taxon>
        <taxon>Lentilactobacillus</taxon>
    </lineage>
</organism>
<proteinExistence type="predicted"/>
<feature type="transmembrane region" description="Helical" evidence="6">
    <location>
        <begin position="100"/>
        <end position="121"/>
    </location>
</feature>
<dbReference type="GO" id="GO:0022857">
    <property type="term" value="F:transmembrane transporter activity"/>
    <property type="evidence" value="ECO:0007669"/>
    <property type="project" value="InterPro"/>
</dbReference>
<dbReference type="Pfam" id="PF07690">
    <property type="entry name" value="MFS_1"/>
    <property type="match status" value="1"/>
</dbReference>
<dbReference type="PATRIC" id="fig|797515.3.peg.278"/>
<feature type="domain" description="Major facilitator superfamily (MFS) profile" evidence="7">
    <location>
        <begin position="8"/>
        <end position="389"/>
    </location>
</feature>
<gene>
    <name evidence="8" type="ORF">HMPREF9103_00305</name>
</gene>
<dbReference type="AlphaFoldDB" id="G9ZKQ7"/>
<feature type="transmembrane region" description="Helical" evidence="6">
    <location>
        <begin position="209"/>
        <end position="231"/>
    </location>
</feature>
<dbReference type="SUPFAM" id="SSF103473">
    <property type="entry name" value="MFS general substrate transporter"/>
    <property type="match status" value="1"/>
</dbReference>
<feature type="transmembrane region" description="Helical" evidence="6">
    <location>
        <begin position="299"/>
        <end position="321"/>
    </location>
</feature>
<evidence type="ECO:0000256" key="6">
    <source>
        <dbReference type="SAM" id="Phobius"/>
    </source>
</evidence>
<dbReference type="PROSITE" id="PS50850">
    <property type="entry name" value="MFS"/>
    <property type="match status" value="1"/>
</dbReference>
<feature type="transmembrane region" description="Helical" evidence="6">
    <location>
        <begin position="159"/>
        <end position="180"/>
    </location>
</feature>
<dbReference type="GO" id="GO:0005886">
    <property type="term" value="C:plasma membrane"/>
    <property type="evidence" value="ECO:0007669"/>
    <property type="project" value="UniProtKB-SubCell"/>
</dbReference>
<feature type="transmembrane region" description="Helical" evidence="6">
    <location>
        <begin position="133"/>
        <end position="153"/>
    </location>
</feature>
<evidence type="ECO:0000256" key="3">
    <source>
        <dbReference type="ARBA" id="ARBA00022692"/>
    </source>
</evidence>
<accession>G9ZKQ7</accession>
<comment type="caution">
    <text evidence="8">The sequence shown here is derived from an EMBL/GenBank/DDBJ whole genome shotgun (WGS) entry which is preliminary data.</text>
</comment>
<sequence>MNQSKQGINFTFEVFLLAANLRLAIIGIPPIVSKVQAFFHLTTVQTGALTTIPLLCFGFLSVLTAPVIRRLGTKRTIEFALLMLAIANLLRTYVSWGMFAGTIFVGAGITMLNVSLPALIVERQPQDAGRLNGVYTASINIISAIIGGIAVPVANALGWQFTVQLFSIPAIIAFLTTLLLPNKQPRQKSTSSTHQTSEPQTPIWKRGHVWMLALFMGLQSMIFYTIVAWLPSILTAHDLSATTAGWLFSIFQIIGAPFAYLVPRATTKISNLQILMVTLLAGYLIGTGILIYFSATWLLVLACLILGITTASVFTFSLTMITTISQTPQEAGSVGGIVQSIGYLIASVGPTIFGVIRTTFGNWPETLIVMIVISVVNILVGFILIRTIAQKNFL</sequence>
<evidence type="ECO:0000313" key="9">
    <source>
        <dbReference type="Proteomes" id="UP000004625"/>
    </source>
</evidence>
<comment type="subcellular location">
    <subcellularLocation>
        <location evidence="1">Cell membrane</location>
        <topology evidence="1">Multi-pass membrane protein</topology>
    </subcellularLocation>
</comment>
<feature type="transmembrane region" description="Helical" evidence="6">
    <location>
        <begin position="333"/>
        <end position="356"/>
    </location>
</feature>